<protein>
    <submittedName>
        <fullName evidence="4">TetR family transcriptional regulator</fullName>
    </submittedName>
</protein>
<dbReference type="PANTHER" id="PTHR43479">
    <property type="entry name" value="ACREF/ENVCD OPERON REPRESSOR-RELATED"/>
    <property type="match status" value="1"/>
</dbReference>
<name>M7CPX3_9GAMM</name>
<dbReference type="InterPro" id="IPR009057">
    <property type="entry name" value="Homeodomain-like_sf"/>
</dbReference>
<dbReference type="InterPro" id="IPR023772">
    <property type="entry name" value="DNA-bd_HTH_TetR-type_CS"/>
</dbReference>
<gene>
    <name evidence="4" type="ORF">MSNKSG1_07568</name>
</gene>
<evidence type="ECO:0000256" key="1">
    <source>
        <dbReference type="ARBA" id="ARBA00023125"/>
    </source>
</evidence>
<dbReference type="InterPro" id="IPR001647">
    <property type="entry name" value="HTH_TetR"/>
</dbReference>
<dbReference type="Pfam" id="PF00440">
    <property type="entry name" value="TetR_N"/>
    <property type="match status" value="1"/>
</dbReference>
<proteinExistence type="predicted"/>
<dbReference type="STRING" id="1288826.MSNKSG1_07568"/>
<dbReference type="GO" id="GO:0003677">
    <property type="term" value="F:DNA binding"/>
    <property type="evidence" value="ECO:0007669"/>
    <property type="project" value="UniProtKB-UniRule"/>
</dbReference>
<comment type="caution">
    <text evidence="4">The sequence shown here is derived from an EMBL/GenBank/DDBJ whole genome shotgun (WGS) entry which is preliminary data.</text>
</comment>
<keyword evidence="5" id="KW-1185">Reference proteome</keyword>
<evidence type="ECO:0000313" key="5">
    <source>
        <dbReference type="Proteomes" id="UP000011960"/>
    </source>
</evidence>
<dbReference type="PROSITE" id="PS01081">
    <property type="entry name" value="HTH_TETR_1"/>
    <property type="match status" value="1"/>
</dbReference>
<dbReference type="AlphaFoldDB" id="M7CPX3"/>
<keyword evidence="1 2" id="KW-0238">DNA-binding</keyword>
<dbReference type="Gene3D" id="1.10.357.10">
    <property type="entry name" value="Tetracycline Repressor, domain 2"/>
    <property type="match status" value="1"/>
</dbReference>
<dbReference type="PRINTS" id="PR00455">
    <property type="entry name" value="HTHTETR"/>
</dbReference>
<dbReference type="PROSITE" id="PS50977">
    <property type="entry name" value="HTH_TETR_2"/>
    <property type="match status" value="1"/>
</dbReference>
<reference evidence="4 5" key="1">
    <citation type="journal article" date="2013" name="Genome Announc.">
        <title>Genome Sequence of Hydrothermal Arsenic-Respiring Bacterium Marinobacter santoriniensis NKSG1T.</title>
        <authorList>
            <person name="Handley K.M."/>
            <person name="Upton M."/>
            <person name="Beatson S.A."/>
            <person name="Hery M."/>
            <person name="Lloyd J.R."/>
        </authorList>
    </citation>
    <scope>NUCLEOTIDE SEQUENCE [LARGE SCALE GENOMIC DNA]</scope>
    <source>
        <strain evidence="4 5">NKSG1</strain>
    </source>
</reference>
<organism evidence="4 5">
    <name type="scientific">Marinobacter santoriniensis NKSG1</name>
    <dbReference type="NCBI Taxonomy" id="1288826"/>
    <lineage>
        <taxon>Bacteria</taxon>
        <taxon>Pseudomonadati</taxon>
        <taxon>Pseudomonadota</taxon>
        <taxon>Gammaproteobacteria</taxon>
        <taxon>Pseudomonadales</taxon>
        <taxon>Marinobacteraceae</taxon>
        <taxon>Marinobacter</taxon>
    </lineage>
</organism>
<dbReference type="EMBL" id="APAT01000015">
    <property type="protein sequence ID" value="EMP55711.1"/>
    <property type="molecule type" value="Genomic_DNA"/>
</dbReference>
<evidence type="ECO:0000259" key="3">
    <source>
        <dbReference type="PROSITE" id="PS50977"/>
    </source>
</evidence>
<evidence type="ECO:0000256" key="2">
    <source>
        <dbReference type="PROSITE-ProRule" id="PRU00335"/>
    </source>
</evidence>
<accession>M7CPX3</accession>
<feature type="DNA-binding region" description="H-T-H motif" evidence="2">
    <location>
        <begin position="74"/>
        <end position="93"/>
    </location>
</feature>
<dbReference type="PATRIC" id="fig|1288826.3.peg.1478"/>
<dbReference type="PANTHER" id="PTHR43479:SF11">
    <property type="entry name" value="ACREF_ENVCD OPERON REPRESSOR-RELATED"/>
    <property type="match status" value="1"/>
</dbReference>
<feature type="domain" description="HTH tetR-type" evidence="3">
    <location>
        <begin position="51"/>
        <end position="111"/>
    </location>
</feature>
<sequence length="246" mass="27909">MGDHRFGHNNHVRKISEPAIIRVTGIQGQVSNMDKLQDETAAIGRRERNRIRNRKAILTSARDTFRELGYDRATIRDIVQRSGLATGTFYNYFTSKQDIFATLLTDFLTRLNDGLVRNRRSAHTTEDFVHRAYLGLYQATARDPLVYELARQNDRALRNLFGSNLLELAMSSLEEDVRDAMERGLLPSVDYEYLCASFFGVAYEMSLSVARRAHNAPESAEQEAERAARFSTVLFLGGLPELAKLS</sequence>
<dbReference type="InterPro" id="IPR050624">
    <property type="entry name" value="HTH-type_Tx_Regulator"/>
</dbReference>
<evidence type="ECO:0000313" key="4">
    <source>
        <dbReference type="EMBL" id="EMP55711.1"/>
    </source>
</evidence>
<dbReference type="eggNOG" id="COG1309">
    <property type="taxonomic scope" value="Bacteria"/>
</dbReference>
<dbReference type="Proteomes" id="UP000011960">
    <property type="component" value="Unassembled WGS sequence"/>
</dbReference>
<dbReference type="SUPFAM" id="SSF46689">
    <property type="entry name" value="Homeodomain-like"/>
    <property type="match status" value="1"/>
</dbReference>